<gene>
    <name evidence="2" type="ORF">PUT78_12325</name>
</gene>
<dbReference type="Pfam" id="PF01261">
    <property type="entry name" value="AP_endonuc_2"/>
    <property type="match status" value="1"/>
</dbReference>
<accession>A0ABT5T9U3</accession>
<feature type="domain" description="Xylose isomerase-like TIM barrel" evidence="1">
    <location>
        <begin position="19"/>
        <end position="265"/>
    </location>
</feature>
<organism evidence="2 3">
    <name type="scientific">Roseinatronobacter alkalisoli</name>
    <dbReference type="NCBI Taxonomy" id="3028235"/>
    <lineage>
        <taxon>Bacteria</taxon>
        <taxon>Pseudomonadati</taxon>
        <taxon>Pseudomonadota</taxon>
        <taxon>Alphaproteobacteria</taxon>
        <taxon>Rhodobacterales</taxon>
        <taxon>Paracoccaceae</taxon>
        <taxon>Roseinatronobacter</taxon>
    </lineage>
</organism>
<sequence length="274" mass="29703">MKFALNQMTAPHLQFAGFLDLARDLGCMGVELRNDMGALNRPLFDGLAPEQAGEMVRARGLRFLGLSQVYPFNSWNDDRAAEVVSLIDTAKRAGAETISLIPRNDGTGGAEGERQANLRVALKECYPMLGAADMIALVEPLGFVRSSLRSKTELVEMIAALDMADRVRIVHDTFHHTLAGGGALHAAQTGIVHISAVVDPALPVEQMEDEHRVLIDSRDRLGNIDQIAALLAAGYDGVFSYECFSPETQALADPLTALRQSFDFISARLRAKAA</sequence>
<protein>
    <submittedName>
        <fullName evidence="2">TIM barrel protein</fullName>
    </submittedName>
</protein>
<dbReference type="SUPFAM" id="SSF51658">
    <property type="entry name" value="Xylose isomerase-like"/>
    <property type="match status" value="1"/>
</dbReference>
<evidence type="ECO:0000313" key="3">
    <source>
        <dbReference type="Proteomes" id="UP001431784"/>
    </source>
</evidence>
<dbReference type="EMBL" id="JAQZSM010000010">
    <property type="protein sequence ID" value="MDD7971890.1"/>
    <property type="molecule type" value="Genomic_DNA"/>
</dbReference>
<dbReference type="Proteomes" id="UP001431784">
    <property type="component" value="Unassembled WGS sequence"/>
</dbReference>
<dbReference type="Gene3D" id="3.20.20.150">
    <property type="entry name" value="Divalent-metal-dependent TIM barrel enzymes"/>
    <property type="match status" value="1"/>
</dbReference>
<evidence type="ECO:0000259" key="1">
    <source>
        <dbReference type="Pfam" id="PF01261"/>
    </source>
</evidence>
<keyword evidence="3" id="KW-1185">Reference proteome</keyword>
<dbReference type="InterPro" id="IPR050312">
    <property type="entry name" value="IolE/XylAMocC-like"/>
</dbReference>
<evidence type="ECO:0000313" key="2">
    <source>
        <dbReference type="EMBL" id="MDD7971890.1"/>
    </source>
</evidence>
<dbReference type="PIRSF" id="PIRSF036778">
    <property type="entry name" value="UCP036778"/>
    <property type="match status" value="1"/>
</dbReference>
<name>A0ABT5T9U3_9RHOB</name>
<dbReference type="InterPro" id="IPR036237">
    <property type="entry name" value="Xyl_isomerase-like_sf"/>
</dbReference>
<dbReference type="PANTHER" id="PTHR12110">
    <property type="entry name" value="HYDROXYPYRUVATE ISOMERASE"/>
    <property type="match status" value="1"/>
</dbReference>
<dbReference type="InterPro" id="IPR014621">
    <property type="entry name" value="UCP036778_sugar_epimerase"/>
</dbReference>
<reference evidence="2" key="1">
    <citation type="submission" date="2023-02" db="EMBL/GenBank/DDBJ databases">
        <title>Description of Roseinatronobacter alkalisoli sp. nov., an alkaliphilic bacerium isolated from soda soil.</title>
        <authorList>
            <person name="Wei W."/>
        </authorList>
    </citation>
    <scope>NUCLEOTIDE SEQUENCE</scope>
    <source>
        <strain evidence="2">HJB301</strain>
    </source>
</reference>
<proteinExistence type="predicted"/>
<dbReference type="InterPro" id="IPR013022">
    <property type="entry name" value="Xyl_isomerase-like_TIM-brl"/>
</dbReference>
<comment type="caution">
    <text evidence="2">The sequence shown here is derived from an EMBL/GenBank/DDBJ whole genome shotgun (WGS) entry which is preliminary data.</text>
</comment>
<dbReference type="RefSeq" id="WP_274352564.1">
    <property type="nucleotide sequence ID" value="NZ_JAQZSM010000010.1"/>
</dbReference>